<accession>A0A2W4YSM4</accession>
<dbReference type="EMBL" id="QBMP01000342">
    <property type="protein sequence ID" value="PZO45868.1"/>
    <property type="molecule type" value="Genomic_DNA"/>
</dbReference>
<protein>
    <recommendedName>
        <fullName evidence="10">Glycerol-3-phosphate acyltransferase</fullName>
    </recommendedName>
    <alternativeName>
        <fullName evidence="10">Acyl-PO4 G3P acyltransferase</fullName>
    </alternativeName>
    <alternativeName>
        <fullName evidence="10">Acyl-phosphate--glycerol-3-phosphate acyltransferase</fullName>
    </alternativeName>
    <alternativeName>
        <fullName evidence="10">G3P acyltransferase</fullName>
        <shortName evidence="10">GPAT</shortName>
        <ecNumber evidence="10">2.3.1.275</ecNumber>
    </alternativeName>
    <alternativeName>
        <fullName evidence="10">Lysophosphatidic acid synthase</fullName>
        <shortName evidence="10">LPA synthase</shortName>
    </alternativeName>
</protein>
<feature type="transmembrane region" description="Helical" evidence="10">
    <location>
        <begin position="165"/>
        <end position="194"/>
    </location>
</feature>
<sequence>MSGAAIAISVFGLLSAYLLGSIPTGFLLAKALKGIDIREHGSGNTGATNVFRVIGKGAGVSALVTDLLKGLLAVWLMVWLVSSPLTGHAAELEMAAAWLYMGAGLLVVIGHSKSVWLGFSGGKSAATGLGVLLALAWPVGLGVAAVFGLVLAISRTVSVGSMAAAVAAIALMTFTHQPLAYIVLTLIGGLYVIFRHRSNISRLLAGTEPKTFGSQRP</sequence>
<evidence type="ECO:0000256" key="4">
    <source>
        <dbReference type="ARBA" id="ARBA00022692"/>
    </source>
</evidence>
<evidence type="ECO:0000313" key="12">
    <source>
        <dbReference type="Proteomes" id="UP000249794"/>
    </source>
</evidence>
<comment type="caution">
    <text evidence="11">The sequence shown here is derived from an EMBL/GenBank/DDBJ whole genome shotgun (WGS) entry which is preliminary data.</text>
</comment>
<dbReference type="PANTHER" id="PTHR30309:SF0">
    <property type="entry name" value="GLYCEROL-3-PHOSPHATE ACYLTRANSFERASE-RELATED"/>
    <property type="match status" value="1"/>
</dbReference>
<keyword evidence="9 10" id="KW-1208">Phospholipid metabolism</keyword>
<keyword evidence="5 10" id="KW-1133">Transmembrane helix</keyword>
<dbReference type="InterPro" id="IPR003811">
    <property type="entry name" value="G3P_acylTferase_PlsY"/>
</dbReference>
<reference evidence="11 12" key="2">
    <citation type="submission" date="2018-06" db="EMBL/GenBank/DDBJ databases">
        <title>Metagenomic assembly of (sub)arctic Cyanobacteria and their associated microbiome from non-axenic cultures.</title>
        <authorList>
            <person name="Baurain D."/>
        </authorList>
    </citation>
    <scope>NUCLEOTIDE SEQUENCE [LARGE SCALE GENOMIC DNA]</scope>
    <source>
        <strain evidence="11">ULC027bin1</strain>
    </source>
</reference>
<dbReference type="SMART" id="SM01207">
    <property type="entry name" value="G3P_acyltransf"/>
    <property type="match status" value="1"/>
</dbReference>
<comment type="subunit">
    <text evidence="10">Probably interacts with PlsX.</text>
</comment>
<evidence type="ECO:0000256" key="3">
    <source>
        <dbReference type="ARBA" id="ARBA00022679"/>
    </source>
</evidence>
<evidence type="ECO:0000256" key="5">
    <source>
        <dbReference type="ARBA" id="ARBA00022989"/>
    </source>
</evidence>
<evidence type="ECO:0000256" key="2">
    <source>
        <dbReference type="ARBA" id="ARBA00022516"/>
    </source>
</evidence>
<evidence type="ECO:0000256" key="6">
    <source>
        <dbReference type="ARBA" id="ARBA00023098"/>
    </source>
</evidence>
<comment type="pathway">
    <text evidence="10">Lipid metabolism; phospholipid metabolism.</text>
</comment>
<comment type="catalytic activity">
    <reaction evidence="10">
        <text>an acyl phosphate + sn-glycerol 3-phosphate = a 1-acyl-sn-glycero-3-phosphate + phosphate</text>
        <dbReference type="Rhea" id="RHEA:34075"/>
        <dbReference type="ChEBI" id="CHEBI:43474"/>
        <dbReference type="ChEBI" id="CHEBI:57597"/>
        <dbReference type="ChEBI" id="CHEBI:57970"/>
        <dbReference type="ChEBI" id="CHEBI:59918"/>
        <dbReference type="EC" id="2.3.1.275"/>
    </reaction>
</comment>
<evidence type="ECO:0000256" key="1">
    <source>
        <dbReference type="ARBA" id="ARBA00022475"/>
    </source>
</evidence>
<evidence type="ECO:0000256" key="10">
    <source>
        <dbReference type="HAMAP-Rule" id="MF_01043"/>
    </source>
</evidence>
<keyword evidence="7 10" id="KW-0472">Membrane</keyword>
<dbReference type="NCBIfam" id="TIGR00023">
    <property type="entry name" value="glycerol-3-phosphate 1-O-acyltransferase PlsY"/>
    <property type="match status" value="1"/>
</dbReference>
<feature type="transmembrane region" description="Helical" evidence="10">
    <location>
        <begin position="98"/>
        <end position="119"/>
    </location>
</feature>
<dbReference type="HAMAP" id="MF_01043">
    <property type="entry name" value="PlsY"/>
    <property type="match status" value="1"/>
</dbReference>
<evidence type="ECO:0000256" key="7">
    <source>
        <dbReference type="ARBA" id="ARBA00023136"/>
    </source>
</evidence>
<dbReference type="UniPathway" id="UPA00085"/>
<dbReference type="GO" id="GO:0005886">
    <property type="term" value="C:plasma membrane"/>
    <property type="evidence" value="ECO:0007669"/>
    <property type="project" value="UniProtKB-SubCell"/>
</dbReference>
<feature type="transmembrane region" description="Helical" evidence="10">
    <location>
        <begin position="6"/>
        <end position="29"/>
    </location>
</feature>
<feature type="transmembrane region" description="Helical" evidence="10">
    <location>
        <begin position="131"/>
        <end position="153"/>
    </location>
</feature>
<keyword evidence="1 10" id="KW-1003">Cell membrane</keyword>
<dbReference type="AlphaFoldDB" id="A0A2W4YSM4"/>
<dbReference type="GO" id="GO:0008654">
    <property type="term" value="P:phospholipid biosynthetic process"/>
    <property type="evidence" value="ECO:0007669"/>
    <property type="project" value="UniProtKB-UniRule"/>
</dbReference>
<evidence type="ECO:0000256" key="8">
    <source>
        <dbReference type="ARBA" id="ARBA00023209"/>
    </source>
</evidence>
<keyword evidence="3 10" id="KW-0808">Transferase</keyword>
<dbReference type="Proteomes" id="UP000249794">
    <property type="component" value="Unassembled WGS sequence"/>
</dbReference>
<keyword evidence="11" id="KW-0012">Acyltransferase</keyword>
<comment type="function">
    <text evidence="10">Catalyzes the transfer of an acyl group from acyl-phosphate (acyl-PO(4)) to glycerol-3-phosphate (G3P) to form lysophosphatidic acid (LPA). This enzyme utilizes acyl-phosphate as fatty acyl donor, but not acyl-CoA or acyl-ACP.</text>
</comment>
<evidence type="ECO:0000256" key="9">
    <source>
        <dbReference type="ARBA" id="ARBA00023264"/>
    </source>
</evidence>
<feature type="transmembrane region" description="Helical" evidence="10">
    <location>
        <begin position="58"/>
        <end position="78"/>
    </location>
</feature>
<keyword evidence="4 10" id="KW-0812">Transmembrane</keyword>
<gene>
    <name evidence="10 11" type="primary">plsY</name>
    <name evidence="11" type="ORF">DCF15_21210</name>
</gene>
<dbReference type="GO" id="GO:0043772">
    <property type="term" value="F:acyl-phosphate glycerol-3-phosphate acyltransferase activity"/>
    <property type="evidence" value="ECO:0007669"/>
    <property type="project" value="UniProtKB-UniRule"/>
</dbReference>
<organism evidence="11 12">
    <name type="scientific">Phormidesmis priestleyi</name>
    <dbReference type="NCBI Taxonomy" id="268141"/>
    <lineage>
        <taxon>Bacteria</taxon>
        <taxon>Bacillati</taxon>
        <taxon>Cyanobacteriota</taxon>
        <taxon>Cyanophyceae</taxon>
        <taxon>Leptolyngbyales</taxon>
        <taxon>Leptolyngbyaceae</taxon>
        <taxon>Phormidesmis</taxon>
    </lineage>
</organism>
<dbReference type="PANTHER" id="PTHR30309">
    <property type="entry name" value="INNER MEMBRANE PROTEIN YGIH"/>
    <property type="match status" value="1"/>
</dbReference>
<comment type="similarity">
    <text evidence="10">Belongs to the PlsY family.</text>
</comment>
<keyword evidence="8 10" id="KW-0594">Phospholipid biosynthesis</keyword>
<dbReference type="EC" id="2.3.1.275" evidence="10"/>
<keyword evidence="6 10" id="KW-0443">Lipid metabolism</keyword>
<evidence type="ECO:0000313" key="11">
    <source>
        <dbReference type="EMBL" id="PZO45868.1"/>
    </source>
</evidence>
<reference evidence="12" key="1">
    <citation type="submission" date="2018-04" db="EMBL/GenBank/DDBJ databases">
        <authorList>
            <person name="Cornet L."/>
        </authorList>
    </citation>
    <scope>NUCLEOTIDE SEQUENCE [LARGE SCALE GENOMIC DNA]</scope>
</reference>
<keyword evidence="2 10" id="KW-0444">Lipid biosynthesis</keyword>
<proteinExistence type="inferred from homology"/>
<comment type="subcellular location">
    <subcellularLocation>
        <location evidence="10">Cell membrane</location>
        <topology evidence="10">Multi-pass membrane protein</topology>
    </subcellularLocation>
</comment>
<name>A0A2W4YSM4_9CYAN</name>
<dbReference type="Pfam" id="PF02660">
    <property type="entry name" value="G3P_acyltransf"/>
    <property type="match status" value="1"/>
</dbReference>